<evidence type="ECO:0000313" key="11">
    <source>
        <dbReference type="Proteomes" id="UP000830055"/>
    </source>
</evidence>
<feature type="transmembrane region" description="Helical" evidence="7">
    <location>
        <begin position="186"/>
        <end position="202"/>
    </location>
</feature>
<evidence type="ECO:0000256" key="7">
    <source>
        <dbReference type="SAM" id="Phobius"/>
    </source>
</evidence>
<dbReference type="Gene3D" id="3.30.70.1350">
    <property type="entry name" value="Cation efflux protein, cytoplasmic domain"/>
    <property type="match status" value="1"/>
</dbReference>
<dbReference type="EMBL" id="AP025516">
    <property type="protein sequence ID" value="BDD89339.1"/>
    <property type="molecule type" value="Genomic_DNA"/>
</dbReference>
<evidence type="ECO:0000256" key="3">
    <source>
        <dbReference type="ARBA" id="ARBA00022448"/>
    </source>
</evidence>
<dbReference type="InterPro" id="IPR050291">
    <property type="entry name" value="CDF_Transporter"/>
</dbReference>
<feature type="transmembrane region" description="Helical" evidence="7">
    <location>
        <begin position="120"/>
        <end position="142"/>
    </location>
</feature>
<dbReference type="Pfam" id="PF16916">
    <property type="entry name" value="ZT_dimer"/>
    <property type="match status" value="1"/>
</dbReference>
<dbReference type="SUPFAM" id="SSF161111">
    <property type="entry name" value="Cation efflux protein transmembrane domain-like"/>
    <property type="match status" value="1"/>
</dbReference>
<protein>
    <submittedName>
        <fullName evidence="10">Cobalt transporter</fullName>
    </submittedName>
</protein>
<organism evidence="10 11">
    <name type="scientific">Desulfofustis limnaeus</name>
    <dbReference type="NCBI Taxonomy" id="2740163"/>
    <lineage>
        <taxon>Bacteria</taxon>
        <taxon>Pseudomonadati</taxon>
        <taxon>Thermodesulfobacteriota</taxon>
        <taxon>Desulfobulbia</taxon>
        <taxon>Desulfobulbales</taxon>
        <taxon>Desulfocapsaceae</taxon>
        <taxon>Desulfofustis</taxon>
    </lineage>
</organism>
<keyword evidence="5 7" id="KW-1133">Transmembrane helix</keyword>
<dbReference type="SUPFAM" id="SSF160240">
    <property type="entry name" value="Cation efflux protein cytoplasmic domain-like"/>
    <property type="match status" value="1"/>
</dbReference>
<evidence type="ECO:0000256" key="2">
    <source>
        <dbReference type="ARBA" id="ARBA00008114"/>
    </source>
</evidence>
<evidence type="ECO:0000256" key="5">
    <source>
        <dbReference type="ARBA" id="ARBA00022989"/>
    </source>
</evidence>
<feature type="domain" description="Cation efflux protein transmembrane" evidence="8">
    <location>
        <begin position="19"/>
        <end position="209"/>
    </location>
</feature>
<dbReference type="InterPro" id="IPR036837">
    <property type="entry name" value="Cation_efflux_CTD_sf"/>
</dbReference>
<dbReference type="Pfam" id="PF01545">
    <property type="entry name" value="Cation_efflux"/>
    <property type="match status" value="1"/>
</dbReference>
<dbReference type="Proteomes" id="UP000830055">
    <property type="component" value="Chromosome"/>
</dbReference>
<dbReference type="Gene3D" id="1.20.1510.10">
    <property type="entry name" value="Cation efflux protein transmembrane domain"/>
    <property type="match status" value="1"/>
</dbReference>
<keyword evidence="3" id="KW-0813">Transport</keyword>
<evidence type="ECO:0000256" key="6">
    <source>
        <dbReference type="ARBA" id="ARBA00023136"/>
    </source>
</evidence>
<dbReference type="InterPro" id="IPR027469">
    <property type="entry name" value="Cation_efflux_TMD_sf"/>
</dbReference>
<feature type="transmembrane region" description="Helical" evidence="7">
    <location>
        <begin position="12"/>
        <end position="36"/>
    </location>
</feature>
<evidence type="ECO:0000313" key="10">
    <source>
        <dbReference type="EMBL" id="BDD89339.1"/>
    </source>
</evidence>
<sequence length="297" mass="32646">MVVEAAINSKRRLILLAGWLSIVGNIILFLLKLWVGVITGSVALIADAWHTLADSLGSVIVVLSGWVGAKPADDEHPFGHGRADLISSVVIGVLLALIGLEFVFKGVEQLRAGAAVTYGWLAVAVTVLSIVVKEGMAQYAFWAGRRARSPVLKADGWHHRTDALSSLVVLAGILVGSWFWWIDGVLAILVAVMIFYASYEILRDSINRLIGETPDESMLMDIEAAIEGLHLGVVPHHYHLHRYGDHLELTFHVTMTPTLTLREAHQQACQIEELLRRRFAIEATVHMEPEGETKCGR</sequence>
<evidence type="ECO:0000256" key="1">
    <source>
        <dbReference type="ARBA" id="ARBA00004141"/>
    </source>
</evidence>
<accession>A0ABN6MDA1</accession>
<feature type="transmembrane region" description="Helical" evidence="7">
    <location>
        <begin position="81"/>
        <end position="100"/>
    </location>
</feature>
<gene>
    <name evidence="10" type="ORF">DPPLL_37040</name>
</gene>
<dbReference type="NCBIfam" id="TIGR01297">
    <property type="entry name" value="CDF"/>
    <property type="match status" value="1"/>
</dbReference>
<keyword evidence="4 7" id="KW-0812">Transmembrane</keyword>
<name>A0ABN6MDA1_9BACT</name>
<keyword evidence="6 7" id="KW-0472">Membrane</keyword>
<evidence type="ECO:0000256" key="4">
    <source>
        <dbReference type="ARBA" id="ARBA00022692"/>
    </source>
</evidence>
<dbReference type="InterPro" id="IPR002524">
    <property type="entry name" value="Cation_efflux"/>
</dbReference>
<keyword evidence="11" id="KW-1185">Reference proteome</keyword>
<comment type="subcellular location">
    <subcellularLocation>
        <location evidence="1">Membrane</location>
        <topology evidence="1">Multi-pass membrane protein</topology>
    </subcellularLocation>
</comment>
<reference evidence="10 11" key="1">
    <citation type="submission" date="2022-01" db="EMBL/GenBank/DDBJ databases">
        <title>Desulfofustis limnae sp. nov., a novel mesophilic sulfate-reducing bacterium isolated from marsh soil.</title>
        <authorList>
            <person name="Watanabe M."/>
            <person name="Takahashi A."/>
            <person name="Kojima H."/>
            <person name="Fukui M."/>
        </authorList>
    </citation>
    <scope>NUCLEOTIDE SEQUENCE [LARGE SCALE GENOMIC DNA]</scope>
    <source>
        <strain evidence="10 11">PPLL</strain>
    </source>
</reference>
<comment type="similarity">
    <text evidence="2">Belongs to the cation diffusion facilitator (CDF) transporter (TC 2.A.4) family.</text>
</comment>
<evidence type="ECO:0000259" key="8">
    <source>
        <dbReference type="Pfam" id="PF01545"/>
    </source>
</evidence>
<evidence type="ECO:0000259" key="9">
    <source>
        <dbReference type="Pfam" id="PF16916"/>
    </source>
</evidence>
<feature type="domain" description="Cation efflux protein cytoplasmic" evidence="9">
    <location>
        <begin position="214"/>
        <end position="290"/>
    </location>
</feature>
<dbReference type="InterPro" id="IPR058533">
    <property type="entry name" value="Cation_efflux_TM"/>
</dbReference>
<dbReference type="InterPro" id="IPR027470">
    <property type="entry name" value="Cation_efflux_CTD"/>
</dbReference>
<dbReference type="PANTHER" id="PTHR43840">
    <property type="entry name" value="MITOCHONDRIAL METAL TRANSPORTER 1-RELATED"/>
    <property type="match status" value="1"/>
</dbReference>
<proteinExistence type="inferred from homology"/>
<dbReference type="PANTHER" id="PTHR43840:SF15">
    <property type="entry name" value="MITOCHONDRIAL METAL TRANSPORTER 1-RELATED"/>
    <property type="match status" value="1"/>
</dbReference>